<feature type="signal peptide" evidence="1">
    <location>
        <begin position="1"/>
        <end position="24"/>
    </location>
</feature>
<feature type="chain" id="PRO_5024398391" description="Secretion system C-terminal sorting domain-containing protein" evidence="1">
    <location>
        <begin position="25"/>
        <end position="127"/>
    </location>
</feature>
<comment type="caution">
    <text evidence="2">The sequence shown here is derived from an EMBL/GenBank/DDBJ whole genome shotgun (WGS) entry which is preliminary data.</text>
</comment>
<protein>
    <recommendedName>
        <fullName evidence="4">Secretion system C-terminal sorting domain-containing protein</fullName>
    </recommendedName>
</protein>
<dbReference type="AlphaFoldDB" id="A0A5R9KA11"/>
<dbReference type="Gene3D" id="2.60.40.3080">
    <property type="match status" value="1"/>
</dbReference>
<evidence type="ECO:0000313" key="2">
    <source>
        <dbReference type="EMBL" id="TLU91618.1"/>
    </source>
</evidence>
<dbReference type="RefSeq" id="WP_138281727.1">
    <property type="nucleotide sequence ID" value="NZ_BMGE01000003.1"/>
</dbReference>
<accession>A0A5R9KA11</accession>
<organism evidence="2 3">
    <name type="scientific">Dyadobacter sediminis</name>
    <dbReference type="NCBI Taxonomy" id="1493691"/>
    <lineage>
        <taxon>Bacteria</taxon>
        <taxon>Pseudomonadati</taxon>
        <taxon>Bacteroidota</taxon>
        <taxon>Cytophagia</taxon>
        <taxon>Cytophagales</taxon>
        <taxon>Spirosomataceae</taxon>
        <taxon>Dyadobacter</taxon>
    </lineage>
</organism>
<dbReference type="OrthoDB" id="961604at2"/>
<evidence type="ECO:0000256" key="1">
    <source>
        <dbReference type="SAM" id="SignalP"/>
    </source>
</evidence>
<evidence type="ECO:0008006" key="4">
    <source>
        <dbReference type="Google" id="ProtNLM"/>
    </source>
</evidence>
<sequence>MKNSVKTFAFALVLLATATFTASAEDKETKKASTFGTGIYPTKSGKINVLVDKVNKDASTVLLVKNENGDVVYREKINKNEQKFGRSLNLDEMEAGKYRLEVISGNEMQSKTFQLSAQKTERMLTVK</sequence>
<keyword evidence="1" id="KW-0732">Signal</keyword>
<reference evidence="2 3" key="1">
    <citation type="submission" date="2019-05" db="EMBL/GenBank/DDBJ databases">
        <authorList>
            <person name="Qu J.-H."/>
        </authorList>
    </citation>
    <scope>NUCLEOTIDE SEQUENCE [LARGE SCALE GENOMIC DNA]</scope>
    <source>
        <strain evidence="2 3">Z12</strain>
    </source>
</reference>
<dbReference type="EMBL" id="VCEI01000025">
    <property type="protein sequence ID" value="TLU91618.1"/>
    <property type="molecule type" value="Genomic_DNA"/>
</dbReference>
<proteinExistence type="predicted"/>
<gene>
    <name evidence="2" type="ORF">FEM55_12555</name>
</gene>
<evidence type="ECO:0000313" key="3">
    <source>
        <dbReference type="Proteomes" id="UP000309788"/>
    </source>
</evidence>
<keyword evidence="3" id="KW-1185">Reference proteome</keyword>
<dbReference type="Proteomes" id="UP000309788">
    <property type="component" value="Unassembled WGS sequence"/>
</dbReference>
<name>A0A5R9KA11_9BACT</name>